<evidence type="ECO:0000313" key="5">
    <source>
        <dbReference type="EMBL" id="TCK22821.1"/>
    </source>
</evidence>
<dbReference type="Pfam" id="PF00501">
    <property type="entry name" value="AMP-binding"/>
    <property type="match status" value="1"/>
</dbReference>
<dbReference type="GO" id="GO:0006631">
    <property type="term" value="P:fatty acid metabolic process"/>
    <property type="evidence" value="ECO:0007669"/>
    <property type="project" value="TreeGrafter"/>
</dbReference>
<evidence type="ECO:0000259" key="3">
    <source>
        <dbReference type="Pfam" id="PF00501"/>
    </source>
</evidence>
<keyword evidence="2" id="KW-0436">Ligase</keyword>
<reference evidence="5 6" key="1">
    <citation type="submission" date="2019-03" db="EMBL/GenBank/DDBJ databases">
        <title>Sequencing the genomes of 1000 actinobacteria strains.</title>
        <authorList>
            <person name="Klenk H.-P."/>
        </authorList>
    </citation>
    <scope>NUCLEOTIDE SEQUENCE [LARGE SCALE GENOMIC DNA]</scope>
    <source>
        <strain evidence="5 6">DSM 44969</strain>
    </source>
</reference>
<dbReference type="SUPFAM" id="SSF56801">
    <property type="entry name" value="Acetyl-CoA synthetase-like"/>
    <property type="match status" value="1"/>
</dbReference>
<dbReference type="Proteomes" id="UP000295560">
    <property type="component" value="Unassembled WGS sequence"/>
</dbReference>
<dbReference type="EMBL" id="SMFZ01000002">
    <property type="protein sequence ID" value="TCK22821.1"/>
    <property type="molecule type" value="Genomic_DNA"/>
</dbReference>
<dbReference type="RefSeq" id="WP_132431944.1">
    <property type="nucleotide sequence ID" value="NZ_SMFZ01000002.1"/>
</dbReference>
<dbReference type="InterPro" id="IPR042099">
    <property type="entry name" value="ANL_N_sf"/>
</dbReference>
<dbReference type="Pfam" id="PF13193">
    <property type="entry name" value="AMP-binding_C"/>
    <property type="match status" value="1"/>
</dbReference>
<evidence type="ECO:0000256" key="1">
    <source>
        <dbReference type="ARBA" id="ARBA00006432"/>
    </source>
</evidence>
<dbReference type="PROSITE" id="PS00455">
    <property type="entry name" value="AMP_BINDING"/>
    <property type="match status" value="1"/>
</dbReference>
<evidence type="ECO:0000256" key="2">
    <source>
        <dbReference type="ARBA" id="ARBA00022598"/>
    </source>
</evidence>
<protein>
    <submittedName>
        <fullName evidence="5">2-succinylbenzoyl-CoA synthetase</fullName>
    </submittedName>
</protein>
<comment type="similarity">
    <text evidence="1">Belongs to the ATP-dependent AMP-binding enzyme family.</text>
</comment>
<dbReference type="GO" id="GO:0031956">
    <property type="term" value="F:medium-chain fatty acid-CoA ligase activity"/>
    <property type="evidence" value="ECO:0007669"/>
    <property type="project" value="TreeGrafter"/>
</dbReference>
<dbReference type="FunFam" id="3.30.300.30:FF:000008">
    <property type="entry name" value="2,3-dihydroxybenzoate-AMP ligase"/>
    <property type="match status" value="1"/>
</dbReference>
<proteinExistence type="inferred from homology"/>
<dbReference type="PANTHER" id="PTHR43201:SF5">
    <property type="entry name" value="MEDIUM-CHAIN ACYL-COA LIGASE ACSF2, MITOCHONDRIAL"/>
    <property type="match status" value="1"/>
</dbReference>
<feature type="domain" description="AMP-binding enzyme C-terminal" evidence="4">
    <location>
        <begin position="425"/>
        <end position="501"/>
    </location>
</feature>
<dbReference type="Gene3D" id="3.30.300.30">
    <property type="match status" value="1"/>
</dbReference>
<feature type="domain" description="AMP-dependent synthetase/ligase" evidence="3">
    <location>
        <begin position="19"/>
        <end position="375"/>
    </location>
</feature>
<dbReference type="InterPro" id="IPR020845">
    <property type="entry name" value="AMP-binding_CS"/>
</dbReference>
<name>A0A4R1HNP5_PSEEN</name>
<comment type="caution">
    <text evidence="5">The sequence shown here is derived from an EMBL/GenBank/DDBJ whole genome shotgun (WGS) entry which is preliminary data.</text>
</comment>
<accession>A0A4R1HNP5</accession>
<dbReference type="OrthoDB" id="2579187at2"/>
<dbReference type="AlphaFoldDB" id="A0A4R1HNP5"/>
<dbReference type="InterPro" id="IPR025110">
    <property type="entry name" value="AMP-bd_C"/>
</dbReference>
<organism evidence="5 6">
    <name type="scientific">Pseudonocardia endophytica</name>
    <dbReference type="NCBI Taxonomy" id="401976"/>
    <lineage>
        <taxon>Bacteria</taxon>
        <taxon>Bacillati</taxon>
        <taxon>Actinomycetota</taxon>
        <taxon>Actinomycetes</taxon>
        <taxon>Pseudonocardiales</taxon>
        <taxon>Pseudonocardiaceae</taxon>
        <taxon>Pseudonocardia</taxon>
    </lineage>
</organism>
<keyword evidence="6" id="KW-1185">Reference proteome</keyword>
<gene>
    <name evidence="5" type="ORF">EV378_6832</name>
</gene>
<dbReference type="InterPro" id="IPR000873">
    <property type="entry name" value="AMP-dep_synth/lig_dom"/>
</dbReference>
<evidence type="ECO:0000259" key="4">
    <source>
        <dbReference type="Pfam" id="PF13193"/>
    </source>
</evidence>
<evidence type="ECO:0000313" key="6">
    <source>
        <dbReference type="Proteomes" id="UP000295560"/>
    </source>
</evidence>
<dbReference type="InterPro" id="IPR045851">
    <property type="entry name" value="AMP-bd_C_sf"/>
</dbReference>
<dbReference type="PANTHER" id="PTHR43201">
    <property type="entry name" value="ACYL-COA SYNTHETASE"/>
    <property type="match status" value="1"/>
</dbReference>
<dbReference type="Gene3D" id="3.40.50.12780">
    <property type="entry name" value="N-terminal domain of ligase-like"/>
    <property type="match status" value="1"/>
</dbReference>
<sequence length="509" mass="54279">MGGSVVADLFRKSRLSRGEAEHTALVFGATRLTYAELDDLSGRLAAGLVVSGLHKGDRIAILSHNRAEYVVAFLGAVKAGAIVVPVNYLLRGPEIGYHLDDSGATWTFVEDRFLDVLRPLAAERPGHRVVAIDGTPNPGELALDDLLATDPDAATLPPVDGDDIALLQYTSGTTGRPKGAVHTQAGIVLNAVSQVMDMSIDADDVYLGIPALCWAAGLHTGLFAWIQRGATIVLNPSSGFDPDALCTLIEAERVTAMTIVPAVLRRVLDSGAVDRHDVSTLRYLIVGGEPVSVELLDRLDKAVPGAQVVQAYGQSEFPTVMSTLDPRYGRSKAGSTGKATGLAELRVVDDTGIDVPVGQDGEIICRSPATMQGYWNKPEETSRAIVDGWLRTGDRGRVDDEGFLYISGRSKDMIISGGLNVYPAEIEQILADHPAVAEVAVTGVADDRLGEIGCAHIVFAPGRSATEAELTAYCSDQLAGYKVPRLWLFRDEALPRTASGKVQKFRLDS</sequence>